<gene>
    <name evidence="1" type="ORF">V6N12_064992</name>
</gene>
<comment type="caution">
    <text evidence="1">The sequence shown here is derived from an EMBL/GenBank/DDBJ whole genome shotgun (WGS) entry which is preliminary data.</text>
</comment>
<accession>A0ABR2G7E4</accession>
<organism evidence="1 2">
    <name type="scientific">Hibiscus sabdariffa</name>
    <name type="common">roselle</name>
    <dbReference type="NCBI Taxonomy" id="183260"/>
    <lineage>
        <taxon>Eukaryota</taxon>
        <taxon>Viridiplantae</taxon>
        <taxon>Streptophyta</taxon>
        <taxon>Embryophyta</taxon>
        <taxon>Tracheophyta</taxon>
        <taxon>Spermatophyta</taxon>
        <taxon>Magnoliopsida</taxon>
        <taxon>eudicotyledons</taxon>
        <taxon>Gunneridae</taxon>
        <taxon>Pentapetalae</taxon>
        <taxon>rosids</taxon>
        <taxon>malvids</taxon>
        <taxon>Malvales</taxon>
        <taxon>Malvaceae</taxon>
        <taxon>Malvoideae</taxon>
        <taxon>Hibiscus</taxon>
    </lineage>
</organism>
<dbReference type="Proteomes" id="UP001472677">
    <property type="component" value="Unassembled WGS sequence"/>
</dbReference>
<dbReference type="EMBL" id="JBBPBM010000002">
    <property type="protein sequence ID" value="KAK8596506.1"/>
    <property type="molecule type" value="Genomic_DNA"/>
</dbReference>
<name>A0ABR2G7E4_9ROSI</name>
<sequence length="118" mass="13047">MDLVPRPYYPINHLVDMGRKDMQQRSHELVVVQGPIEPEGETVRHGGVPYVEARFSDPGEDVGRPNLRVSFGGLVVHEMCVDEGDGETFGCELDGQVNGWDDVALEGVSYEDCMEVLA</sequence>
<evidence type="ECO:0000313" key="2">
    <source>
        <dbReference type="Proteomes" id="UP001472677"/>
    </source>
</evidence>
<protein>
    <submittedName>
        <fullName evidence="1">Uncharacterized protein</fullName>
    </submittedName>
</protein>
<keyword evidence="2" id="KW-1185">Reference proteome</keyword>
<proteinExistence type="predicted"/>
<reference evidence="1 2" key="1">
    <citation type="journal article" date="2024" name="G3 (Bethesda)">
        <title>Genome assembly of Hibiscus sabdariffa L. provides insights into metabolisms of medicinal natural products.</title>
        <authorList>
            <person name="Kim T."/>
        </authorList>
    </citation>
    <scope>NUCLEOTIDE SEQUENCE [LARGE SCALE GENOMIC DNA]</scope>
    <source>
        <strain evidence="1">TK-2024</strain>
        <tissue evidence="1">Old leaves</tissue>
    </source>
</reference>
<evidence type="ECO:0000313" key="1">
    <source>
        <dbReference type="EMBL" id="KAK8596506.1"/>
    </source>
</evidence>